<proteinExistence type="predicted"/>
<gene>
    <name evidence="1" type="ORF">VP01_5439g1</name>
</gene>
<sequence>MDIFLANLKPAMVKLGLQKLPPLAPSLSLHQLSTLKCQKTSSEPSNPHIKFCKLNQEVKLPAEDLYMEYHRKILLLSLEYSRQAVSIEKHCGQGQMQKENKWNKYMSNNDSAQQVFHDASNNKYEFIHFFGGEVSSTDSRNFILFDQLKEISDAMQIKGILVLASKDHTSHFFFQGRSFISQQYL</sequence>
<organism evidence="1 2">
    <name type="scientific">Puccinia sorghi</name>
    <dbReference type="NCBI Taxonomy" id="27349"/>
    <lineage>
        <taxon>Eukaryota</taxon>
        <taxon>Fungi</taxon>
        <taxon>Dikarya</taxon>
        <taxon>Basidiomycota</taxon>
        <taxon>Pucciniomycotina</taxon>
        <taxon>Pucciniomycetes</taxon>
        <taxon>Pucciniales</taxon>
        <taxon>Pucciniaceae</taxon>
        <taxon>Puccinia</taxon>
    </lineage>
</organism>
<dbReference type="VEuPathDB" id="FungiDB:VP01_5439g1"/>
<protein>
    <submittedName>
        <fullName evidence="1">Uncharacterized protein</fullName>
    </submittedName>
</protein>
<reference evidence="1 2" key="1">
    <citation type="submission" date="2015-08" db="EMBL/GenBank/DDBJ databases">
        <title>Next Generation Sequencing and Analysis of the Genome of Puccinia sorghi L Schw, the Causal Agent of Maize Common Rust.</title>
        <authorList>
            <person name="Rochi L."/>
            <person name="Burguener G."/>
            <person name="Darino M."/>
            <person name="Turjanski A."/>
            <person name="Kreff E."/>
            <person name="Dieguez M.J."/>
            <person name="Sacco F."/>
        </authorList>
    </citation>
    <scope>NUCLEOTIDE SEQUENCE [LARGE SCALE GENOMIC DNA]</scope>
    <source>
        <strain evidence="1 2">RO10H11247</strain>
    </source>
</reference>
<accession>A0A0L6UJN4</accession>
<dbReference type="AlphaFoldDB" id="A0A0L6UJN4"/>
<name>A0A0L6UJN4_9BASI</name>
<comment type="caution">
    <text evidence="1">The sequence shown here is derived from an EMBL/GenBank/DDBJ whole genome shotgun (WGS) entry which is preliminary data.</text>
</comment>
<evidence type="ECO:0000313" key="2">
    <source>
        <dbReference type="Proteomes" id="UP000037035"/>
    </source>
</evidence>
<dbReference type="OrthoDB" id="10436073at2759"/>
<evidence type="ECO:0000313" key="1">
    <source>
        <dbReference type="EMBL" id="KNZ48749.1"/>
    </source>
</evidence>
<keyword evidence="2" id="KW-1185">Reference proteome</keyword>
<dbReference type="Proteomes" id="UP000037035">
    <property type="component" value="Unassembled WGS sequence"/>
</dbReference>
<dbReference type="STRING" id="27349.A0A0L6UJN4"/>
<dbReference type="EMBL" id="LAVV01010652">
    <property type="protein sequence ID" value="KNZ48749.1"/>
    <property type="molecule type" value="Genomic_DNA"/>
</dbReference>